<evidence type="ECO:0000256" key="1">
    <source>
        <dbReference type="SAM" id="SignalP"/>
    </source>
</evidence>
<keyword evidence="1" id="KW-0732">Signal</keyword>
<dbReference type="AlphaFoldDB" id="A0A834LG45"/>
<dbReference type="Proteomes" id="UP000626092">
    <property type="component" value="Unassembled WGS sequence"/>
</dbReference>
<organism evidence="2 3">
    <name type="scientific">Rhododendron simsii</name>
    <name type="common">Sims's rhododendron</name>
    <dbReference type="NCBI Taxonomy" id="118357"/>
    <lineage>
        <taxon>Eukaryota</taxon>
        <taxon>Viridiplantae</taxon>
        <taxon>Streptophyta</taxon>
        <taxon>Embryophyta</taxon>
        <taxon>Tracheophyta</taxon>
        <taxon>Spermatophyta</taxon>
        <taxon>Magnoliopsida</taxon>
        <taxon>eudicotyledons</taxon>
        <taxon>Gunneridae</taxon>
        <taxon>Pentapetalae</taxon>
        <taxon>asterids</taxon>
        <taxon>Ericales</taxon>
        <taxon>Ericaceae</taxon>
        <taxon>Ericoideae</taxon>
        <taxon>Rhodoreae</taxon>
        <taxon>Rhododendron</taxon>
    </lineage>
</organism>
<keyword evidence="3" id="KW-1185">Reference proteome</keyword>
<sequence length="93" mass="11144">MLTWRMIKVWKWMLILLELFRGREELADECNYDYDDYVDEYLWGDEEWMEAHLTVVNYVDIDAHILCTTVIAGIDNDGVSKVIVDVSYFFDHE</sequence>
<protein>
    <submittedName>
        <fullName evidence="2">Uncharacterized protein</fullName>
    </submittedName>
</protein>
<dbReference type="OrthoDB" id="1798464at2759"/>
<reference evidence="2" key="1">
    <citation type="submission" date="2019-11" db="EMBL/GenBank/DDBJ databases">
        <authorList>
            <person name="Liu Y."/>
            <person name="Hou J."/>
            <person name="Li T.-Q."/>
            <person name="Guan C.-H."/>
            <person name="Wu X."/>
            <person name="Wu H.-Z."/>
            <person name="Ling F."/>
            <person name="Zhang R."/>
            <person name="Shi X.-G."/>
            <person name="Ren J.-P."/>
            <person name="Chen E.-F."/>
            <person name="Sun J.-M."/>
        </authorList>
    </citation>
    <scope>NUCLEOTIDE SEQUENCE</scope>
    <source>
        <strain evidence="2">Adult_tree_wgs_1</strain>
        <tissue evidence="2">Leaves</tissue>
    </source>
</reference>
<gene>
    <name evidence="2" type="ORF">RHSIM_Rhsim09G0090000</name>
</gene>
<evidence type="ECO:0000313" key="3">
    <source>
        <dbReference type="Proteomes" id="UP000626092"/>
    </source>
</evidence>
<evidence type="ECO:0000313" key="2">
    <source>
        <dbReference type="EMBL" id="KAF7132556.1"/>
    </source>
</evidence>
<dbReference type="EMBL" id="WJXA01000009">
    <property type="protein sequence ID" value="KAF7132556.1"/>
    <property type="molecule type" value="Genomic_DNA"/>
</dbReference>
<proteinExistence type="predicted"/>
<feature type="signal peptide" evidence="1">
    <location>
        <begin position="1"/>
        <end position="22"/>
    </location>
</feature>
<comment type="caution">
    <text evidence="2">The sequence shown here is derived from an EMBL/GenBank/DDBJ whole genome shotgun (WGS) entry which is preliminary data.</text>
</comment>
<accession>A0A834LG45</accession>
<feature type="chain" id="PRO_5032489976" evidence="1">
    <location>
        <begin position="23"/>
        <end position="93"/>
    </location>
</feature>
<name>A0A834LG45_RHOSS</name>